<comment type="function">
    <text evidence="5">One of the primary rRNA binding proteins, this protein initially binds near the 5'-end of the 23S rRNA. It is important during the early stages of 50S assembly. It makes multiple contacts with different domains of the 23S rRNA in the assembled 50S subunit and ribosome.</text>
</comment>
<comment type="subunit">
    <text evidence="5">Part of the 50S ribosomal subunit.</text>
</comment>
<keyword evidence="5" id="KW-0699">rRNA-binding</keyword>
<dbReference type="SUPFAM" id="SSF52166">
    <property type="entry name" value="Ribosomal protein L4"/>
    <property type="match status" value="1"/>
</dbReference>
<evidence type="ECO:0000256" key="4">
    <source>
        <dbReference type="ARBA" id="ARBA00035244"/>
    </source>
</evidence>
<proteinExistence type="inferred from homology"/>
<keyword evidence="3 5" id="KW-0687">Ribonucleoprotein</keyword>
<gene>
    <name evidence="5" type="primary">rplD</name>
    <name evidence="7" type="ORF">COW81_01765</name>
</gene>
<dbReference type="GO" id="GO:0006412">
    <property type="term" value="P:translation"/>
    <property type="evidence" value="ECO:0007669"/>
    <property type="project" value="UniProtKB-UniRule"/>
</dbReference>
<dbReference type="Gene3D" id="3.40.1370.10">
    <property type="match status" value="1"/>
</dbReference>
<evidence type="ECO:0000256" key="3">
    <source>
        <dbReference type="ARBA" id="ARBA00023274"/>
    </source>
</evidence>
<dbReference type="GO" id="GO:0005840">
    <property type="term" value="C:ribosome"/>
    <property type="evidence" value="ECO:0007669"/>
    <property type="project" value="UniProtKB-KW"/>
</dbReference>
<dbReference type="GO" id="GO:0003735">
    <property type="term" value="F:structural constituent of ribosome"/>
    <property type="evidence" value="ECO:0007669"/>
    <property type="project" value="InterPro"/>
</dbReference>
<comment type="function">
    <text evidence="5">Forms part of the polypeptide exit tunnel.</text>
</comment>
<evidence type="ECO:0000313" key="8">
    <source>
        <dbReference type="Proteomes" id="UP000231143"/>
    </source>
</evidence>
<evidence type="ECO:0000256" key="1">
    <source>
        <dbReference type="ARBA" id="ARBA00010528"/>
    </source>
</evidence>
<dbReference type="InterPro" id="IPR013005">
    <property type="entry name" value="Ribosomal_uL4-like"/>
</dbReference>
<dbReference type="AlphaFoldDB" id="A0A2H0DY82"/>
<dbReference type="PANTHER" id="PTHR10746">
    <property type="entry name" value="50S RIBOSOMAL PROTEIN L4"/>
    <property type="match status" value="1"/>
</dbReference>
<dbReference type="InterPro" id="IPR023574">
    <property type="entry name" value="Ribosomal_uL4_dom_sf"/>
</dbReference>
<feature type="region of interest" description="Disordered" evidence="6">
    <location>
        <begin position="44"/>
        <end position="87"/>
    </location>
</feature>
<accession>A0A2H0DY82</accession>
<dbReference type="HAMAP" id="MF_01328_B">
    <property type="entry name" value="Ribosomal_uL4_B"/>
    <property type="match status" value="1"/>
</dbReference>
<name>A0A2H0DY82_9BACT</name>
<protein>
    <recommendedName>
        <fullName evidence="4 5">Large ribosomal subunit protein uL4</fullName>
    </recommendedName>
</protein>
<dbReference type="PANTHER" id="PTHR10746:SF6">
    <property type="entry name" value="LARGE RIBOSOMAL SUBUNIT PROTEIN UL4M"/>
    <property type="match status" value="1"/>
</dbReference>
<keyword evidence="5" id="KW-0694">RNA-binding</keyword>
<dbReference type="Pfam" id="PF00573">
    <property type="entry name" value="Ribosomal_L4"/>
    <property type="match status" value="1"/>
</dbReference>
<evidence type="ECO:0000256" key="2">
    <source>
        <dbReference type="ARBA" id="ARBA00022980"/>
    </source>
</evidence>
<keyword evidence="2 5" id="KW-0689">Ribosomal protein</keyword>
<organism evidence="7 8">
    <name type="scientific">Candidatus Campbellbacteria bacterium CG22_combo_CG10-13_8_21_14_all_36_13</name>
    <dbReference type="NCBI Taxonomy" id="1974529"/>
    <lineage>
        <taxon>Bacteria</taxon>
        <taxon>Candidatus Campbelliibacteriota</taxon>
    </lineage>
</organism>
<sequence length="233" mass="26296">MIMKTTIYNKTGKEAGTLDLPKDIFEAKWNPDLVHQVSIAMDSNARTPIAHTKNRGDVRGGGKKPWRQKGTGQARHGSRRSPIWKGGGVTFGPINQRDYTTKINKKMRTKALFSLLSYKAKAGTILFVDSINLYTPKTSEAKNIINKLATIKGFEKLETKKKNAALFAFGTKNEVLDKSFRNISNISIDEMRNLNVSDILRYKYLIVTEPENTISFLKSKISKENKTVKKNKK</sequence>
<evidence type="ECO:0000313" key="7">
    <source>
        <dbReference type="EMBL" id="PIP87127.1"/>
    </source>
</evidence>
<dbReference type="Proteomes" id="UP000231143">
    <property type="component" value="Unassembled WGS sequence"/>
</dbReference>
<evidence type="ECO:0000256" key="5">
    <source>
        <dbReference type="HAMAP-Rule" id="MF_01328"/>
    </source>
</evidence>
<dbReference type="InterPro" id="IPR002136">
    <property type="entry name" value="Ribosomal_uL4"/>
</dbReference>
<comment type="similarity">
    <text evidence="1 5">Belongs to the universal ribosomal protein uL4 family.</text>
</comment>
<dbReference type="GO" id="GO:0019843">
    <property type="term" value="F:rRNA binding"/>
    <property type="evidence" value="ECO:0007669"/>
    <property type="project" value="UniProtKB-UniRule"/>
</dbReference>
<comment type="caution">
    <text evidence="7">The sequence shown here is derived from an EMBL/GenBank/DDBJ whole genome shotgun (WGS) entry which is preliminary data.</text>
</comment>
<dbReference type="GO" id="GO:1990904">
    <property type="term" value="C:ribonucleoprotein complex"/>
    <property type="evidence" value="ECO:0007669"/>
    <property type="project" value="UniProtKB-KW"/>
</dbReference>
<dbReference type="NCBIfam" id="TIGR03953">
    <property type="entry name" value="rplD_bact"/>
    <property type="match status" value="1"/>
</dbReference>
<dbReference type="EMBL" id="PCTT01000023">
    <property type="protein sequence ID" value="PIP87127.1"/>
    <property type="molecule type" value="Genomic_DNA"/>
</dbReference>
<evidence type="ECO:0000256" key="6">
    <source>
        <dbReference type="SAM" id="MobiDB-lite"/>
    </source>
</evidence>
<reference evidence="7 8" key="1">
    <citation type="submission" date="2017-09" db="EMBL/GenBank/DDBJ databases">
        <title>Depth-based differentiation of microbial function through sediment-hosted aquifers and enrichment of novel symbionts in the deep terrestrial subsurface.</title>
        <authorList>
            <person name="Probst A.J."/>
            <person name="Ladd B."/>
            <person name="Jarett J.K."/>
            <person name="Geller-Mcgrath D.E."/>
            <person name="Sieber C.M."/>
            <person name="Emerson J.B."/>
            <person name="Anantharaman K."/>
            <person name="Thomas B.C."/>
            <person name="Malmstrom R."/>
            <person name="Stieglmeier M."/>
            <person name="Klingl A."/>
            <person name="Woyke T."/>
            <person name="Ryan C.M."/>
            <person name="Banfield J.F."/>
        </authorList>
    </citation>
    <scope>NUCLEOTIDE SEQUENCE [LARGE SCALE GENOMIC DNA]</scope>
    <source>
        <strain evidence="7">CG22_combo_CG10-13_8_21_14_all_36_13</strain>
    </source>
</reference>